<proteinExistence type="predicted"/>
<reference evidence="3" key="1">
    <citation type="submission" date="2016-01" db="EMBL/GenBank/DDBJ databases">
        <title>Complete genome sequence of Microbulbifer sp. CCB-MM1, a halophile isolated from Matang Mangrove Forest, Perak.</title>
        <authorList>
            <person name="Moh T.H."/>
            <person name="Dinesh B."/>
            <person name="Lau N.-S."/>
            <person name="Go F."/>
            <person name="Alexander Chong S.-C."/>
        </authorList>
    </citation>
    <scope>NUCLEOTIDE SEQUENCE [LARGE SCALE GENOMIC DNA]</scope>
    <source>
        <strain evidence="3">CCB-MM1</strain>
    </source>
</reference>
<feature type="compositionally biased region" description="Basic residues" evidence="1">
    <location>
        <begin position="1"/>
        <end position="12"/>
    </location>
</feature>
<dbReference type="EMBL" id="CP014143">
    <property type="protein sequence ID" value="AOS97314.1"/>
    <property type="molecule type" value="Genomic_DNA"/>
</dbReference>
<feature type="compositionally biased region" description="Low complexity" evidence="1">
    <location>
        <begin position="13"/>
        <end position="44"/>
    </location>
</feature>
<sequence length="280" mass="30692">MAGKKHKHKQRRQQQGNSNELLSELSSLRDLLGTDDLGDIPLLDQVAEPAPAYSPRQAPPAYQPVQEPLDESDLPVLFSPVDEELPEDISPELNEADRALLRPLEDLPSSPAAEKAVTVDNSAKHKPAEQQTDLFDPPAPKSAENPFLPAHIRARLTGGKVPRDPEPTQQPAEAEDLQPEPALSPSPTTESEQEEEAAVAEALRELEQEVAGGAAIDSHLDDEPQSPQPGQPTQASPAELESAQRRQKLIDRLVASQLPELERQLRARIELMLDELEAKR</sequence>
<protein>
    <submittedName>
        <fullName evidence="2">Uncharacterized protein</fullName>
    </submittedName>
</protein>
<dbReference type="OrthoDB" id="5702411at2"/>
<dbReference type="STRING" id="1769779.AUP74_01883"/>
<dbReference type="AlphaFoldDB" id="A0A1C9W838"/>
<evidence type="ECO:0000256" key="1">
    <source>
        <dbReference type="SAM" id="MobiDB-lite"/>
    </source>
</evidence>
<dbReference type="KEGG" id="micc:AUP74_01883"/>
<dbReference type="RefSeq" id="WP_069947338.1">
    <property type="nucleotide sequence ID" value="NZ_CP014143.1"/>
</dbReference>
<feature type="compositionally biased region" description="Acidic residues" evidence="1">
    <location>
        <begin position="81"/>
        <end position="90"/>
    </location>
</feature>
<feature type="compositionally biased region" description="Basic and acidic residues" evidence="1">
    <location>
        <begin position="95"/>
        <end position="105"/>
    </location>
</feature>
<gene>
    <name evidence="2" type="ORF">AUP74_01883</name>
</gene>
<keyword evidence="3" id="KW-1185">Reference proteome</keyword>
<accession>A0A1C9W838</accession>
<evidence type="ECO:0000313" key="2">
    <source>
        <dbReference type="EMBL" id="AOS97314.1"/>
    </source>
</evidence>
<feature type="region of interest" description="Disordered" evidence="1">
    <location>
        <begin position="1"/>
        <end position="244"/>
    </location>
</feature>
<organism evidence="2 3">
    <name type="scientific">Microbulbifer aggregans</name>
    <dbReference type="NCBI Taxonomy" id="1769779"/>
    <lineage>
        <taxon>Bacteria</taxon>
        <taxon>Pseudomonadati</taxon>
        <taxon>Pseudomonadota</taxon>
        <taxon>Gammaproteobacteria</taxon>
        <taxon>Cellvibrionales</taxon>
        <taxon>Microbulbiferaceae</taxon>
        <taxon>Microbulbifer</taxon>
    </lineage>
</organism>
<name>A0A1C9W838_9GAMM</name>
<evidence type="ECO:0000313" key="3">
    <source>
        <dbReference type="Proteomes" id="UP000095672"/>
    </source>
</evidence>
<dbReference type="Proteomes" id="UP000095672">
    <property type="component" value="Chromosome"/>
</dbReference>
<dbReference type="PATRIC" id="fig|1769779.3.peg.1887"/>